<proteinExistence type="predicted"/>
<dbReference type="EMBL" id="CP101987">
    <property type="protein sequence ID" value="UUI71536.1"/>
    <property type="molecule type" value="Genomic_DNA"/>
</dbReference>
<dbReference type="RefSeq" id="WP_256769354.1">
    <property type="nucleotide sequence ID" value="NZ_CP101987.1"/>
</dbReference>
<name>A0ABY5KM33_9CELL</name>
<organism evidence="2 3">
    <name type="scientific">Cellulomonas xiejunii</name>
    <dbReference type="NCBI Taxonomy" id="2968083"/>
    <lineage>
        <taxon>Bacteria</taxon>
        <taxon>Bacillati</taxon>
        <taxon>Actinomycetota</taxon>
        <taxon>Actinomycetes</taxon>
        <taxon>Micrococcales</taxon>
        <taxon>Cellulomonadaceae</taxon>
        <taxon>Cellulomonas</taxon>
    </lineage>
</organism>
<evidence type="ECO:0000256" key="1">
    <source>
        <dbReference type="SAM" id="MobiDB-lite"/>
    </source>
</evidence>
<sequence>MAETEFALASNVADFSRPELLNSWTYFRVADFAGAVRGDLLYGTPKVYTGPLPFAPVEVRVADDGKSAEVAACIDNQEILPSQYDGNRWPNAVVFWVDLMDDGLRRVRAVGPPPEPFRLADGTELTAEYCDTVPIHRAVFEPVPDLAALGEKDRGDVVPPPSPSPSATS</sequence>
<feature type="compositionally biased region" description="Pro residues" evidence="1">
    <location>
        <begin position="158"/>
        <end position="169"/>
    </location>
</feature>
<protein>
    <submittedName>
        <fullName evidence="2">Uncharacterized protein</fullName>
    </submittedName>
</protein>
<feature type="region of interest" description="Disordered" evidence="1">
    <location>
        <begin position="149"/>
        <end position="169"/>
    </location>
</feature>
<evidence type="ECO:0000313" key="2">
    <source>
        <dbReference type="EMBL" id="UUI71536.1"/>
    </source>
</evidence>
<gene>
    <name evidence="2" type="ORF">NP048_17365</name>
</gene>
<accession>A0ABY5KM33</accession>
<dbReference type="Proteomes" id="UP001316384">
    <property type="component" value="Chromosome"/>
</dbReference>
<reference evidence="2 3" key="1">
    <citation type="submission" date="2022-07" db="EMBL/GenBank/DDBJ databases">
        <title>Novel species in genus cellulomonas.</title>
        <authorList>
            <person name="Ye L."/>
        </authorList>
    </citation>
    <scope>NUCLEOTIDE SEQUENCE [LARGE SCALE GENOMIC DNA]</scope>
    <source>
        <strain evidence="3">zg-B89</strain>
    </source>
</reference>
<evidence type="ECO:0000313" key="3">
    <source>
        <dbReference type="Proteomes" id="UP001316384"/>
    </source>
</evidence>
<keyword evidence="3" id="KW-1185">Reference proteome</keyword>